<evidence type="ECO:0000256" key="6">
    <source>
        <dbReference type="SAM" id="MobiDB-lite"/>
    </source>
</evidence>
<dbReference type="SUPFAM" id="SSF57625">
    <property type="entry name" value="Invertebrate chitin-binding proteins"/>
    <property type="match status" value="1"/>
</dbReference>
<evidence type="ECO:0000256" key="3">
    <source>
        <dbReference type="ARBA" id="ARBA00022737"/>
    </source>
</evidence>
<dbReference type="InterPro" id="IPR002557">
    <property type="entry name" value="Chitin-bd_dom"/>
</dbReference>
<keyword evidence="4" id="KW-1015">Disulfide bond</keyword>
<protein>
    <submittedName>
        <fullName evidence="8">Cda5</fullName>
    </submittedName>
</protein>
<evidence type="ECO:0000256" key="2">
    <source>
        <dbReference type="ARBA" id="ARBA00022729"/>
    </source>
</evidence>
<keyword evidence="5" id="KW-0325">Glycoprotein</keyword>
<evidence type="ECO:0000259" key="7">
    <source>
        <dbReference type="PROSITE" id="PS50940"/>
    </source>
</evidence>
<keyword evidence="9" id="KW-1185">Reference proteome</keyword>
<dbReference type="PROSITE" id="PS50940">
    <property type="entry name" value="CHIT_BIND_II"/>
    <property type="match status" value="1"/>
</dbReference>
<organism evidence="8 9">
    <name type="scientific">Cordylochernes scorpioides</name>
    <dbReference type="NCBI Taxonomy" id="51811"/>
    <lineage>
        <taxon>Eukaryota</taxon>
        <taxon>Metazoa</taxon>
        <taxon>Ecdysozoa</taxon>
        <taxon>Arthropoda</taxon>
        <taxon>Chelicerata</taxon>
        <taxon>Arachnida</taxon>
        <taxon>Pseudoscorpiones</taxon>
        <taxon>Cheliferoidea</taxon>
        <taxon>Chernetidae</taxon>
        <taxon>Cordylochernes</taxon>
    </lineage>
</organism>
<feature type="region of interest" description="Disordered" evidence="6">
    <location>
        <begin position="198"/>
        <end position="221"/>
    </location>
</feature>
<evidence type="ECO:0000313" key="9">
    <source>
        <dbReference type="Proteomes" id="UP001235939"/>
    </source>
</evidence>
<keyword evidence="1" id="KW-0147">Chitin-binding</keyword>
<dbReference type="Gene3D" id="2.170.140.10">
    <property type="entry name" value="Chitin binding domain"/>
    <property type="match status" value="1"/>
</dbReference>
<accession>A0ABY6K1R2</accession>
<reference evidence="8 9" key="1">
    <citation type="submission" date="2022-01" db="EMBL/GenBank/DDBJ databases">
        <title>A chromosomal length assembly of Cordylochernes scorpioides.</title>
        <authorList>
            <person name="Zeh D."/>
            <person name="Zeh J."/>
        </authorList>
    </citation>
    <scope>NUCLEOTIDE SEQUENCE [LARGE SCALE GENOMIC DNA]</scope>
    <source>
        <strain evidence="8">IN4F17</strain>
        <tissue evidence="8">Whole Body</tissue>
    </source>
</reference>
<dbReference type="Pfam" id="PF01607">
    <property type="entry name" value="CBM_14"/>
    <property type="match status" value="1"/>
</dbReference>
<feature type="region of interest" description="Disordered" evidence="6">
    <location>
        <begin position="288"/>
        <end position="315"/>
    </location>
</feature>
<dbReference type="SMART" id="SM00494">
    <property type="entry name" value="ChtBD2"/>
    <property type="match status" value="1"/>
</dbReference>
<sequence length="447" mass="49475">MKSLRCLHASPSQQSQCSLSWVCKAAALGLCQFSARLRPLLGMRYVGTQAASNVPTEVFSCPDQFGYYPDMEDCSKYFVCVFGDALHESCTGGLYFSAELQTCDWPRNVQCATEPQIVHHLYHSNRSLSWMCKAAAFGPYQISARLRPLLDMRIWVGCVTGVKPATPKTQTQSGFNRKHPRGGESVCRGSLLRTTYRLTDRGKPPHLPSPQLRPPPHHCHLWTATTKRDPIYAAQDEDTEEDDQFDLQQPQYGEAAPPVVDSEGGIHLSEGNLDPISGVSIYVKPIFPNSNTDKSSSSTSRNKGEASKFDDHLAGGGRAVDSSRFINFPPSLRTGVFNGNNNNGRPKDPDVPSTNPGTTFDQHTQFDKTKETRANDEGFLRHDPNDPSNIFTEARKSMDSEMDKVLLSNNGRSGDTDIKDDITRNEATEAVCVLQPTLRCSEQRQGL</sequence>
<dbReference type="PANTHER" id="PTHR23301">
    <property type="entry name" value="CHITIN BINDING PERITROPHIN-A"/>
    <property type="match status" value="1"/>
</dbReference>
<name>A0ABY6K1R2_9ARAC</name>
<evidence type="ECO:0000256" key="1">
    <source>
        <dbReference type="ARBA" id="ARBA00022669"/>
    </source>
</evidence>
<feature type="compositionally biased region" description="Low complexity" evidence="6">
    <location>
        <begin position="289"/>
        <end position="301"/>
    </location>
</feature>
<dbReference type="Proteomes" id="UP001235939">
    <property type="component" value="Chromosome 01"/>
</dbReference>
<gene>
    <name evidence="8" type="ORF">LAZ67_1003561</name>
</gene>
<feature type="region of interest" description="Disordered" evidence="6">
    <location>
        <begin position="333"/>
        <end position="391"/>
    </location>
</feature>
<feature type="compositionally biased region" description="Basic and acidic residues" evidence="6">
    <location>
        <begin position="302"/>
        <end position="313"/>
    </location>
</feature>
<keyword evidence="2" id="KW-0732">Signal</keyword>
<evidence type="ECO:0000256" key="5">
    <source>
        <dbReference type="ARBA" id="ARBA00023180"/>
    </source>
</evidence>
<evidence type="ECO:0000313" key="8">
    <source>
        <dbReference type="EMBL" id="UYV61140.1"/>
    </source>
</evidence>
<proteinExistence type="predicted"/>
<dbReference type="EMBL" id="CP092863">
    <property type="protein sequence ID" value="UYV61140.1"/>
    <property type="molecule type" value="Genomic_DNA"/>
</dbReference>
<dbReference type="PANTHER" id="PTHR23301:SF0">
    <property type="entry name" value="CHITIN-BINDING TYPE-2 DOMAIN-CONTAINING PROTEIN-RELATED"/>
    <property type="match status" value="1"/>
</dbReference>
<keyword evidence="3" id="KW-0677">Repeat</keyword>
<feature type="compositionally biased region" description="Pro residues" evidence="6">
    <location>
        <begin position="205"/>
        <end position="214"/>
    </location>
</feature>
<dbReference type="InterPro" id="IPR051940">
    <property type="entry name" value="Chitin_bind-dev_reg"/>
</dbReference>
<dbReference type="InterPro" id="IPR036508">
    <property type="entry name" value="Chitin-bd_dom_sf"/>
</dbReference>
<evidence type="ECO:0000256" key="4">
    <source>
        <dbReference type="ARBA" id="ARBA00023157"/>
    </source>
</evidence>
<feature type="compositionally biased region" description="Basic and acidic residues" evidence="6">
    <location>
        <begin position="364"/>
        <end position="385"/>
    </location>
</feature>
<feature type="domain" description="Chitin-binding type-2" evidence="7">
    <location>
        <begin position="58"/>
        <end position="113"/>
    </location>
</feature>
<feature type="compositionally biased region" description="Polar residues" evidence="6">
    <location>
        <begin position="352"/>
        <end position="363"/>
    </location>
</feature>